<dbReference type="EMBL" id="BDQI01000065">
    <property type="protein sequence ID" value="GAX58779.1"/>
    <property type="molecule type" value="Genomic_DNA"/>
</dbReference>
<accession>A0A286PGV0</accession>
<sequence>MRNIGGPEVGAAFREPFDHAERNLRDLSHRSVLEADGDAQAGHGTAPGNRWMRLRSNKLVTAIPTVAGGTLALCAVGLTMWVAAPLRCRRRSRSAGG</sequence>
<protein>
    <submittedName>
        <fullName evidence="2">Uncharacterized protein</fullName>
    </submittedName>
</protein>
<keyword evidence="1" id="KW-0472">Membrane</keyword>
<gene>
    <name evidence="2" type="ORF">SO3561_10354</name>
</gene>
<keyword evidence="3" id="KW-1185">Reference proteome</keyword>
<dbReference type="AlphaFoldDB" id="A0A286PGV0"/>
<organism evidence="2 3">
    <name type="scientific">Streptomyces olivochromogenes</name>
    <dbReference type="NCBI Taxonomy" id="1963"/>
    <lineage>
        <taxon>Bacteria</taxon>
        <taxon>Bacillati</taxon>
        <taxon>Actinomycetota</taxon>
        <taxon>Actinomycetes</taxon>
        <taxon>Kitasatosporales</taxon>
        <taxon>Streptomycetaceae</taxon>
        <taxon>Streptomyces</taxon>
    </lineage>
</organism>
<keyword evidence="1" id="KW-0812">Transmembrane</keyword>
<comment type="caution">
    <text evidence="2">The sequence shown here is derived from an EMBL/GenBank/DDBJ whole genome shotgun (WGS) entry which is preliminary data.</text>
</comment>
<proteinExistence type="predicted"/>
<name>A0A286PGV0_STROL</name>
<evidence type="ECO:0000313" key="2">
    <source>
        <dbReference type="EMBL" id="GAX58779.1"/>
    </source>
</evidence>
<evidence type="ECO:0000256" key="1">
    <source>
        <dbReference type="SAM" id="Phobius"/>
    </source>
</evidence>
<dbReference type="Proteomes" id="UP000217446">
    <property type="component" value="Unassembled WGS sequence"/>
</dbReference>
<evidence type="ECO:0000313" key="3">
    <source>
        <dbReference type="Proteomes" id="UP000217446"/>
    </source>
</evidence>
<feature type="transmembrane region" description="Helical" evidence="1">
    <location>
        <begin position="59"/>
        <end position="84"/>
    </location>
</feature>
<keyword evidence="1" id="KW-1133">Transmembrane helix</keyword>
<reference evidence="3" key="1">
    <citation type="submission" date="2017-05" db="EMBL/GenBank/DDBJ databases">
        <title>Streptomyces olivochromogenes NBRC 3561 whole genome shotgun sequence.</title>
        <authorList>
            <person name="Dohra H."/>
            <person name="Kodani S."/>
        </authorList>
    </citation>
    <scope>NUCLEOTIDE SEQUENCE [LARGE SCALE GENOMIC DNA]</scope>
    <source>
        <strain evidence="3">NBRC 3561</strain>
    </source>
</reference>